<proteinExistence type="inferred from homology"/>
<reference evidence="11" key="1">
    <citation type="journal article" date="2019" name="Int. J. Syst. Evol. Microbiol.">
        <title>The Global Catalogue of Microorganisms (GCM) 10K type strain sequencing project: providing services to taxonomists for standard genome sequencing and annotation.</title>
        <authorList>
            <consortium name="The Broad Institute Genomics Platform"/>
            <consortium name="The Broad Institute Genome Sequencing Center for Infectious Disease"/>
            <person name="Wu L."/>
            <person name="Ma J."/>
        </authorList>
    </citation>
    <scope>NUCLEOTIDE SEQUENCE [LARGE SCALE GENOMIC DNA]</scope>
    <source>
        <strain evidence="11">KCTC 42143</strain>
    </source>
</reference>
<evidence type="ECO:0000256" key="2">
    <source>
        <dbReference type="ARBA" id="ARBA00022618"/>
    </source>
</evidence>
<dbReference type="GO" id="GO:0051301">
    <property type="term" value="P:cell division"/>
    <property type="evidence" value="ECO:0007669"/>
    <property type="project" value="UniProtKB-KW"/>
</dbReference>
<feature type="transmembrane region" description="Helical" evidence="7">
    <location>
        <begin position="44"/>
        <end position="63"/>
    </location>
</feature>
<evidence type="ECO:0000256" key="7">
    <source>
        <dbReference type="HAMAP-Rule" id="MF_00910"/>
    </source>
</evidence>
<evidence type="ECO:0000256" key="6">
    <source>
        <dbReference type="ARBA" id="ARBA00023306"/>
    </source>
</evidence>
<comment type="function">
    <text evidence="7">Essential cell division protein.</text>
</comment>
<accession>A0ABW4NMJ2</accession>
<keyword evidence="1 7" id="KW-1003">Cell membrane</keyword>
<keyword evidence="2 7" id="KW-0132">Cell division</keyword>
<dbReference type="NCBIfam" id="TIGR02209">
    <property type="entry name" value="ftsL_broad"/>
    <property type="match status" value="1"/>
</dbReference>
<keyword evidence="11" id="KW-1185">Reference proteome</keyword>
<dbReference type="RefSeq" id="WP_058918187.1">
    <property type="nucleotide sequence ID" value="NZ_JBHSQC010000025.1"/>
</dbReference>
<dbReference type="Proteomes" id="UP001597285">
    <property type="component" value="Unassembled WGS sequence"/>
</dbReference>
<keyword evidence="6 7" id="KW-0131">Cell cycle</keyword>
<keyword evidence="9" id="KW-0175">Coiled coil</keyword>
<dbReference type="EMBL" id="JBHUFF010000013">
    <property type="protein sequence ID" value="MFD1799638.1"/>
    <property type="molecule type" value="Genomic_DNA"/>
</dbReference>
<gene>
    <name evidence="7 10" type="primary">ftsL</name>
    <name evidence="10" type="ORF">ACFSBK_07205</name>
</gene>
<comment type="caution">
    <text evidence="10">The sequence shown here is derived from an EMBL/GenBank/DDBJ whole genome shotgun (WGS) entry which is preliminary data.</text>
</comment>
<evidence type="ECO:0000256" key="5">
    <source>
        <dbReference type="ARBA" id="ARBA00023136"/>
    </source>
</evidence>
<evidence type="ECO:0000313" key="11">
    <source>
        <dbReference type="Proteomes" id="UP001597285"/>
    </source>
</evidence>
<evidence type="ECO:0000256" key="8">
    <source>
        <dbReference type="NCBIfam" id="TIGR02209"/>
    </source>
</evidence>
<evidence type="ECO:0000256" key="3">
    <source>
        <dbReference type="ARBA" id="ARBA00022692"/>
    </source>
</evidence>
<evidence type="ECO:0000256" key="9">
    <source>
        <dbReference type="SAM" id="Coils"/>
    </source>
</evidence>
<comment type="similarity">
    <text evidence="7">Belongs to the FtsL family.</text>
</comment>
<evidence type="ECO:0000313" key="10">
    <source>
        <dbReference type="EMBL" id="MFD1799638.1"/>
    </source>
</evidence>
<evidence type="ECO:0000256" key="1">
    <source>
        <dbReference type="ARBA" id="ARBA00022475"/>
    </source>
</evidence>
<feature type="coiled-coil region" evidence="9">
    <location>
        <begin position="74"/>
        <end position="111"/>
    </location>
</feature>
<keyword evidence="5 7" id="KW-0472">Membrane</keyword>
<comment type="subcellular location">
    <subcellularLocation>
        <location evidence="7">Cell membrane</location>
        <topology evidence="7">Single-pass type II membrane protein</topology>
    </subcellularLocation>
    <text evidence="7">Localizes to the division septum where it forms a ring structure.</text>
</comment>
<evidence type="ECO:0000256" key="4">
    <source>
        <dbReference type="ARBA" id="ARBA00022989"/>
    </source>
</evidence>
<sequence length="125" mass="13899">MSLNSNLARNLEVETPIQSPVLPKETTIHRPLPKKSGITNLEKMVIGIVSVITFALIAVSISLEINIASTNRALQDTNSSIANITTINNNLEQEVQELSRYDRVYEIANRQGLEMNEANVRNVIK</sequence>
<keyword evidence="4 7" id="KW-1133">Transmembrane helix</keyword>
<organism evidence="10 11">
    <name type="scientific">Carnobacterium antarcticum</name>
    <dbReference type="NCBI Taxonomy" id="2126436"/>
    <lineage>
        <taxon>Bacteria</taxon>
        <taxon>Bacillati</taxon>
        <taxon>Bacillota</taxon>
        <taxon>Bacilli</taxon>
        <taxon>Lactobacillales</taxon>
        <taxon>Carnobacteriaceae</taxon>
        <taxon>Carnobacterium</taxon>
    </lineage>
</organism>
<keyword evidence="3 7" id="KW-0812">Transmembrane</keyword>
<name>A0ABW4NMJ2_9LACT</name>
<dbReference type="HAMAP" id="MF_00910">
    <property type="entry name" value="FtsL"/>
    <property type="match status" value="1"/>
</dbReference>
<dbReference type="InterPro" id="IPR011922">
    <property type="entry name" value="Cell_div_FtsL"/>
</dbReference>
<protein>
    <recommendedName>
        <fullName evidence="7 8">Cell division protein FtsL</fullName>
    </recommendedName>
</protein>